<dbReference type="Gene3D" id="4.10.280.10">
    <property type="entry name" value="Helix-loop-helix DNA-binding domain"/>
    <property type="match status" value="1"/>
</dbReference>
<protein>
    <recommendedName>
        <fullName evidence="5">BHLH domain-containing protein</fullName>
    </recommendedName>
</protein>
<dbReference type="EMBL" id="CP003012">
    <property type="protein sequence ID" value="AEO68868.1"/>
    <property type="molecule type" value="Genomic_DNA"/>
</dbReference>
<evidence type="ECO:0000313" key="6">
    <source>
        <dbReference type="EMBL" id="AEO68868.1"/>
    </source>
</evidence>
<name>G2RAD6_THETT</name>
<evidence type="ECO:0000256" key="4">
    <source>
        <dbReference type="SAM" id="MobiDB-lite"/>
    </source>
</evidence>
<dbReference type="eggNOG" id="KOG1318">
    <property type="taxonomic scope" value="Eukaryota"/>
</dbReference>
<feature type="region of interest" description="Disordered" evidence="4">
    <location>
        <begin position="108"/>
        <end position="203"/>
    </location>
</feature>
<dbReference type="SMART" id="SM00353">
    <property type="entry name" value="HLH"/>
    <property type="match status" value="1"/>
</dbReference>
<organism evidence="6 7">
    <name type="scientific">Thermothielavioides terrestris (strain ATCC 38088 / NRRL 8126)</name>
    <name type="common">Thielavia terrestris</name>
    <dbReference type="NCBI Taxonomy" id="578455"/>
    <lineage>
        <taxon>Eukaryota</taxon>
        <taxon>Fungi</taxon>
        <taxon>Dikarya</taxon>
        <taxon>Ascomycota</taxon>
        <taxon>Pezizomycotina</taxon>
        <taxon>Sordariomycetes</taxon>
        <taxon>Sordariomycetidae</taxon>
        <taxon>Sordariales</taxon>
        <taxon>Chaetomiaceae</taxon>
        <taxon>Thermothielavioides</taxon>
        <taxon>Thermothielavioides terrestris</taxon>
    </lineage>
</organism>
<evidence type="ECO:0000313" key="7">
    <source>
        <dbReference type="Proteomes" id="UP000008181"/>
    </source>
</evidence>
<dbReference type="KEGG" id="ttt:THITE_2118624"/>
<dbReference type="OrthoDB" id="71302at2759"/>
<keyword evidence="1" id="KW-0238">DNA-binding</keyword>
<keyword evidence="3" id="KW-0175">Coiled coil</keyword>
<feature type="compositionally biased region" description="Low complexity" evidence="4">
    <location>
        <begin position="134"/>
        <end position="150"/>
    </location>
</feature>
<evidence type="ECO:0000256" key="2">
    <source>
        <dbReference type="ARBA" id="ARBA00023242"/>
    </source>
</evidence>
<dbReference type="FunFam" id="4.10.280.10:FF:000043">
    <property type="entry name" value="Helix-loop-helix DNA binding protein"/>
    <property type="match status" value="1"/>
</dbReference>
<dbReference type="STRING" id="578455.G2RAD6"/>
<evidence type="ECO:0000256" key="3">
    <source>
        <dbReference type="SAM" id="Coils"/>
    </source>
</evidence>
<dbReference type="CDD" id="cd11398">
    <property type="entry name" value="bHLHzip_scCBP1"/>
    <property type="match status" value="1"/>
</dbReference>
<dbReference type="InterPro" id="IPR011598">
    <property type="entry name" value="bHLH_dom"/>
</dbReference>
<feature type="domain" description="BHLH" evidence="5">
    <location>
        <begin position="191"/>
        <end position="239"/>
    </location>
</feature>
<dbReference type="InterPro" id="IPR036638">
    <property type="entry name" value="HLH_DNA-bd_sf"/>
</dbReference>
<dbReference type="GeneID" id="11524046"/>
<dbReference type="InterPro" id="IPR047206">
    <property type="entry name" value="bHLHzip_scCBP1-like"/>
</dbReference>
<dbReference type="GO" id="GO:0046983">
    <property type="term" value="F:protein dimerization activity"/>
    <property type="evidence" value="ECO:0007669"/>
    <property type="project" value="InterPro"/>
</dbReference>
<dbReference type="HOGENOM" id="CLU_046871_1_1_1"/>
<dbReference type="Proteomes" id="UP000008181">
    <property type="component" value="Chromosome 4"/>
</dbReference>
<reference evidence="6 7" key="1">
    <citation type="journal article" date="2011" name="Nat. Biotechnol.">
        <title>Comparative genomic analysis of the thermophilic biomass-degrading fungi Myceliophthora thermophila and Thielavia terrestris.</title>
        <authorList>
            <person name="Berka R.M."/>
            <person name="Grigoriev I.V."/>
            <person name="Otillar R."/>
            <person name="Salamov A."/>
            <person name="Grimwood J."/>
            <person name="Reid I."/>
            <person name="Ishmael N."/>
            <person name="John T."/>
            <person name="Darmond C."/>
            <person name="Moisan M.-C."/>
            <person name="Henrissat B."/>
            <person name="Coutinho P.M."/>
            <person name="Lombard V."/>
            <person name="Natvig D.O."/>
            <person name="Lindquist E."/>
            <person name="Schmutz J."/>
            <person name="Lucas S."/>
            <person name="Harris P."/>
            <person name="Powlowski J."/>
            <person name="Bellemare A."/>
            <person name="Taylor D."/>
            <person name="Butler G."/>
            <person name="de Vries R.P."/>
            <person name="Allijn I.E."/>
            <person name="van den Brink J."/>
            <person name="Ushinsky S."/>
            <person name="Storms R."/>
            <person name="Powell A.J."/>
            <person name="Paulsen I.T."/>
            <person name="Elbourne L.D.H."/>
            <person name="Baker S.E."/>
            <person name="Magnuson J."/>
            <person name="LaBoissiere S."/>
            <person name="Clutterbuck A.J."/>
            <person name="Martinez D."/>
            <person name="Wogulis M."/>
            <person name="de Leon A.L."/>
            <person name="Rey M.W."/>
            <person name="Tsang A."/>
        </authorList>
    </citation>
    <scope>NUCLEOTIDE SEQUENCE [LARGE SCALE GENOMIC DNA]</scope>
    <source>
        <strain evidence="7">ATCC 38088 / NRRL 8126</strain>
    </source>
</reference>
<evidence type="ECO:0000256" key="1">
    <source>
        <dbReference type="ARBA" id="ARBA00023125"/>
    </source>
</evidence>
<dbReference type="GO" id="GO:0003700">
    <property type="term" value="F:DNA-binding transcription factor activity"/>
    <property type="evidence" value="ECO:0007669"/>
    <property type="project" value="InterPro"/>
</dbReference>
<dbReference type="PANTHER" id="PTHR47787">
    <property type="entry name" value="CENTROMERE-BINDING PROTEIN 1"/>
    <property type="match status" value="1"/>
</dbReference>
<evidence type="ECO:0000259" key="5">
    <source>
        <dbReference type="PROSITE" id="PS50888"/>
    </source>
</evidence>
<dbReference type="PROSITE" id="PS50888">
    <property type="entry name" value="BHLH"/>
    <property type="match status" value="1"/>
</dbReference>
<dbReference type="PANTHER" id="PTHR47787:SF1">
    <property type="entry name" value="CENTROMERE-BINDING PROTEIN 1"/>
    <property type="match status" value="1"/>
</dbReference>
<feature type="region of interest" description="Disordered" evidence="4">
    <location>
        <begin position="1"/>
        <end position="61"/>
    </location>
</feature>
<dbReference type="AlphaFoldDB" id="G2RAD6"/>
<gene>
    <name evidence="6" type="ORF">THITE_2118624</name>
</gene>
<dbReference type="RefSeq" id="XP_003655204.1">
    <property type="nucleotide sequence ID" value="XM_003655156.1"/>
</dbReference>
<keyword evidence="2" id="KW-0539">Nucleus</keyword>
<dbReference type="GO" id="GO:0005634">
    <property type="term" value="C:nucleus"/>
    <property type="evidence" value="ECO:0007669"/>
    <property type="project" value="TreeGrafter"/>
</dbReference>
<dbReference type="SUPFAM" id="SSF47459">
    <property type="entry name" value="HLH, helix-loop-helix DNA-binding domain"/>
    <property type="match status" value="1"/>
</dbReference>
<feature type="coiled-coil region" evidence="3">
    <location>
        <begin position="254"/>
        <end position="288"/>
    </location>
</feature>
<sequence>MAATVGVAHPDLPEAPTSPGQKRKRASGSGSPDARRNKRSAPAAAMSVPESDSQPFLGDTVSIAQAAHEHVNVDDFSALAQATAADHNEAPDTNNASSTAAAALNMYPSLHVPQSTEEAFANQASSETHHEESSFSNHAVSQPPSDGLPLGLPPPPSTLPHPGANGAQQEQRYSAPPNAKPAVGSEEWHKMRKDNHKEVERRRRETINEGINELAKIVPGCEKNKGSILQRAVAFITQLKENETQNIEKWTLEKLLTEQAIAELSQTNDKLKQECDRLYRELEAWKQLAQDAGLQLPQPKEEPGSSG</sequence>
<accession>G2RAD6</accession>
<dbReference type="Pfam" id="PF00010">
    <property type="entry name" value="HLH"/>
    <property type="match status" value="1"/>
</dbReference>
<dbReference type="GO" id="GO:0003677">
    <property type="term" value="F:DNA binding"/>
    <property type="evidence" value="ECO:0007669"/>
    <property type="project" value="UniProtKB-KW"/>
</dbReference>
<proteinExistence type="predicted"/>
<keyword evidence="7" id="KW-1185">Reference proteome</keyword>